<evidence type="ECO:0000256" key="2">
    <source>
        <dbReference type="ARBA" id="ARBA00012438"/>
    </source>
</evidence>
<dbReference type="Proteomes" id="UP000281985">
    <property type="component" value="Unassembled WGS sequence"/>
</dbReference>
<keyword evidence="5 10" id="KW-0418">Kinase</keyword>
<dbReference type="InterPro" id="IPR000014">
    <property type="entry name" value="PAS"/>
</dbReference>
<dbReference type="SMART" id="SM00086">
    <property type="entry name" value="PAC"/>
    <property type="match status" value="2"/>
</dbReference>
<sequence length="506" mass="57591">MEFFEESIEEAFKILFEGASEGIVVVNSKQIIVATNVSARNTFGYDKDELEGQHLNTLIPMSYHGAHHGHFEQFMHHSQKREMGKGRDLFGLRKDGSQFPVEAGLNPFALHGHHYVMALVTDISVRKQAETELKHWANIFNESLNEIFIFDAQTLKFIDVNKGAQQNIGYTLDELVQMTPVDIKPSFTEEQFRSYIAPLLNKTQEQLIFNTEHIRKDGSIYPVEVHLQTSFSGGRKTFVAIILDITERANYTERLEKTVVERTRQLEEALGKEKELNELKTKFLSLVSHEFKTPISGILTSATLAGKYTKEEQQEKREKHLDTIKSKVKYLNTIIDDFLSIERLDTGKTNYKFSTFPLSKVLNEVIYDANMHLKSGQSIKYPPNADDITVDYDEKILELSLSNLIHNAVKYSSENTIVDIKAYQNETHLEIQIIDQGIGIPEHEQRFVFDRYFRAENALLSPGTGIGINIVKNHLENLGGNITFKSVQNEGSTFTISIPVTKSPSL</sequence>
<evidence type="ECO:0000313" key="11">
    <source>
        <dbReference type="Proteomes" id="UP000281985"/>
    </source>
</evidence>
<comment type="catalytic activity">
    <reaction evidence="1">
        <text>ATP + protein L-histidine = ADP + protein N-phospho-L-histidine.</text>
        <dbReference type="EC" id="2.7.13.3"/>
    </reaction>
</comment>
<dbReference type="InterPro" id="IPR003661">
    <property type="entry name" value="HisK_dim/P_dom"/>
</dbReference>
<dbReference type="PRINTS" id="PR00344">
    <property type="entry name" value="BCTRLSENSOR"/>
</dbReference>
<dbReference type="AlphaFoldDB" id="A0A3M0GG89"/>
<dbReference type="InterPro" id="IPR035965">
    <property type="entry name" value="PAS-like_dom_sf"/>
</dbReference>
<dbReference type="InterPro" id="IPR005467">
    <property type="entry name" value="His_kinase_dom"/>
</dbReference>
<dbReference type="GO" id="GO:0000155">
    <property type="term" value="F:phosphorelay sensor kinase activity"/>
    <property type="evidence" value="ECO:0007669"/>
    <property type="project" value="InterPro"/>
</dbReference>
<dbReference type="SMART" id="SM00387">
    <property type="entry name" value="HATPase_c"/>
    <property type="match status" value="1"/>
</dbReference>
<gene>
    <name evidence="10" type="ORF">EAX61_01675</name>
</gene>
<dbReference type="InterPro" id="IPR001610">
    <property type="entry name" value="PAC"/>
</dbReference>
<dbReference type="InterPro" id="IPR000700">
    <property type="entry name" value="PAS-assoc_C"/>
</dbReference>
<dbReference type="EMBL" id="REFV01000001">
    <property type="protein sequence ID" value="RMB64111.1"/>
    <property type="molecule type" value="Genomic_DNA"/>
</dbReference>
<dbReference type="InterPro" id="IPR050736">
    <property type="entry name" value="Sensor_HK_Regulatory"/>
</dbReference>
<dbReference type="NCBIfam" id="TIGR00229">
    <property type="entry name" value="sensory_box"/>
    <property type="match status" value="2"/>
</dbReference>
<dbReference type="EC" id="2.7.13.3" evidence="2"/>
<comment type="caution">
    <text evidence="10">The sequence shown here is derived from an EMBL/GenBank/DDBJ whole genome shotgun (WGS) entry which is preliminary data.</text>
</comment>
<keyword evidence="3" id="KW-0597">Phosphoprotein</keyword>
<dbReference type="PANTHER" id="PTHR43711:SF26">
    <property type="entry name" value="SENSOR HISTIDINE KINASE RCSC"/>
    <property type="match status" value="1"/>
</dbReference>
<dbReference type="CDD" id="cd00075">
    <property type="entry name" value="HATPase"/>
    <property type="match status" value="1"/>
</dbReference>
<evidence type="ECO:0000256" key="3">
    <source>
        <dbReference type="ARBA" id="ARBA00022553"/>
    </source>
</evidence>
<dbReference type="PROSITE" id="PS50109">
    <property type="entry name" value="HIS_KIN"/>
    <property type="match status" value="1"/>
</dbReference>
<keyword evidence="6" id="KW-0902">Two-component regulatory system</keyword>
<dbReference type="Gene3D" id="3.30.450.20">
    <property type="entry name" value="PAS domain"/>
    <property type="match status" value="2"/>
</dbReference>
<dbReference type="InterPro" id="IPR004358">
    <property type="entry name" value="Sig_transdc_His_kin-like_C"/>
</dbReference>
<dbReference type="SUPFAM" id="SSF47384">
    <property type="entry name" value="Homodimeric domain of signal transducing histidine kinase"/>
    <property type="match status" value="1"/>
</dbReference>
<dbReference type="Gene3D" id="1.10.287.130">
    <property type="match status" value="1"/>
</dbReference>
<evidence type="ECO:0000256" key="6">
    <source>
        <dbReference type="ARBA" id="ARBA00023012"/>
    </source>
</evidence>
<evidence type="ECO:0000313" key="10">
    <source>
        <dbReference type="EMBL" id="RMB64111.1"/>
    </source>
</evidence>
<evidence type="ECO:0000259" key="7">
    <source>
        <dbReference type="PROSITE" id="PS50109"/>
    </source>
</evidence>
<dbReference type="SUPFAM" id="SSF55874">
    <property type="entry name" value="ATPase domain of HSP90 chaperone/DNA topoisomerase II/histidine kinase"/>
    <property type="match status" value="1"/>
</dbReference>
<dbReference type="CDD" id="cd00130">
    <property type="entry name" value="PAS"/>
    <property type="match status" value="2"/>
</dbReference>
<dbReference type="SUPFAM" id="SSF55785">
    <property type="entry name" value="PYP-like sensor domain (PAS domain)"/>
    <property type="match status" value="2"/>
</dbReference>
<evidence type="ECO:0000259" key="9">
    <source>
        <dbReference type="PROSITE" id="PS50113"/>
    </source>
</evidence>
<dbReference type="Pfam" id="PF02518">
    <property type="entry name" value="HATPase_c"/>
    <property type="match status" value="1"/>
</dbReference>
<protein>
    <recommendedName>
        <fullName evidence="2">histidine kinase</fullName>
        <ecNumber evidence="2">2.7.13.3</ecNumber>
    </recommendedName>
</protein>
<dbReference type="Pfam" id="PF00512">
    <property type="entry name" value="HisKA"/>
    <property type="match status" value="1"/>
</dbReference>
<accession>A0A3M0GG89</accession>
<dbReference type="PANTHER" id="PTHR43711">
    <property type="entry name" value="TWO-COMPONENT HISTIDINE KINASE"/>
    <property type="match status" value="1"/>
</dbReference>
<dbReference type="RefSeq" id="WP_121915907.1">
    <property type="nucleotide sequence ID" value="NZ_REFV01000001.1"/>
</dbReference>
<dbReference type="InterPro" id="IPR003594">
    <property type="entry name" value="HATPase_dom"/>
</dbReference>
<dbReference type="Gene3D" id="3.30.565.10">
    <property type="entry name" value="Histidine kinase-like ATPase, C-terminal domain"/>
    <property type="match status" value="1"/>
</dbReference>
<keyword evidence="4" id="KW-0808">Transferase</keyword>
<organism evidence="10 11">
    <name type="scientific">Dokdonia sinensis</name>
    <dbReference type="NCBI Taxonomy" id="2479847"/>
    <lineage>
        <taxon>Bacteria</taxon>
        <taxon>Pseudomonadati</taxon>
        <taxon>Bacteroidota</taxon>
        <taxon>Flavobacteriia</taxon>
        <taxon>Flavobacteriales</taxon>
        <taxon>Flavobacteriaceae</taxon>
        <taxon>Dokdonia</taxon>
    </lineage>
</organism>
<dbReference type="Pfam" id="PF13426">
    <property type="entry name" value="PAS_9"/>
    <property type="match status" value="2"/>
</dbReference>
<dbReference type="SMART" id="SM00091">
    <property type="entry name" value="PAS"/>
    <property type="match status" value="2"/>
</dbReference>
<evidence type="ECO:0000256" key="1">
    <source>
        <dbReference type="ARBA" id="ARBA00000085"/>
    </source>
</evidence>
<evidence type="ECO:0000259" key="8">
    <source>
        <dbReference type="PROSITE" id="PS50112"/>
    </source>
</evidence>
<keyword evidence="11" id="KW-1185">Reference proteome</keyword>
<dbReference type="OrthoDB" id="9808408at2"/>
<feature type="domain" description="PAC" evidence="9">
    <location>
        <begin position="207"/>
        <end position="257"/>
    </location>
</feature>
<dbReference type="PROSITE" id="PS50113">
    <property type="entry name" value="PAC"/>
    <property type="match status" value="1"/>
</dbReference>
<reference evidence="10 11" key="1">
    <citation type="submission" date="2018-10" db="EMBL/GenBank/DDBJ databases">
        <title>Dokdonia luteus sp. nov., isolated from sea water.</title>
        <authorList>
            <person name="Zhou L.Y."/>
            <person name="Du Z.J."/>
        </authorList>
    </citation>
    <scope>NUCLEOTIDE SEQUENCE [LARGE SCALE GENOMIC DNA]</scope>
    <source>
        <strain evidence="10 11">SH27</strain>
    </source>
</reference>
<dbReference type="SMART" id="SM00388">
    <property type="entry name" value="HisKA"/>
    <property type="match status" value="1"/>
</dbReference>
<dbReference type="InterPro" id="IPR036097">
    <property type="entry name" value="HisK_dim/P_sf"/>
</dbReference>
<feature type="domain" description="PAS" evidence="8">
    <location>
        <begin position="8"/>
        <end position="82"/>
    </location>
</feature>
<evidence type="ECO:0000256" key="5">
    <source>
        <dbReference type="ARBA" id="ARBA00022777"/>
    </source>
</evidence>
<feature type="domain" description="Histidine kinase" evidence="7">
    <location>
        <begin position="286"/>
        <end position="502"/>
    </location>
</feature>
<evidence type="ECO:0000256" key="4">
    <source>
        <dbReference type="ARBA" id="ARBA00022679"/>
    </source>
</evidence>
<proteinExistence type="predicted"/>
<dbReference type="PROSITE" id="PS50112">
    <property type="entry name" value="PAS"/>
    <property type="match status" value="1"/>
</dbReference>
<dbReference type="InterPro" id="IPR036890">
    <property type="entry name" value="HATPase_C_sf"/>
</dbReference>
<dbReference type="CDD" id="cd00082">
    <property type="entry name" value="HisKA"/>
    <property type="match status" value="1"/>
</dbReference>
<name>A0A3M0GG89_9FLAO</name>